<keyword evidence="4" id="KW-1185">Reference proteome</keyword>
<dbReference type="CDD" id="cd00093">
    <property type="entry name" value="HTH_XRE"/>
    <property type="match status" value="1"/>
</dbReference>
<proteinExistence type="predicted"/>
<comment type="caution">
    <text evidence="3">The sequence shown here is derived from an EMBL/GenBank/DDBJ whole genome shotgun (WGS) entry which is preliminary data.</text>
</comment>
<protein>
    <submittedName>
        <fullName evidence="3">Helix-turn-helix transcriptional regulator</fullName>
    </submittedName>
</protein>
<dbReference type="EMBL" id="JASNFN010000020">
    <property type="protein sequence ID" value="MDP5184113.1"/>
    <property type="molecule type" value="Genomic_DNA"/>
</dbReference>
<evidence type="ECO:0000313" key="4">
    <source>
        <dbReference type="Proteomes" id="UP001233673"/>
    </source>
</evidence>
<dbReference type="Gene3D" id="1.10.260.40">
    <property type="entry name" value="lambda repressor-like DNA-binding domains"/>
    <property type="match status" value="1"/>
</dbReference>
<feature type="region of interest" description="Disordered" evidence="1">
    <location>
        <begin position="106"/>
        <end position="169"/>
    </location>
</feature>
<accession>A0ABT9IEX7</accession>
<dbReference type="Pfam" id="PF01381">
    <property type="entry name" value="HTH_3"/>
    <property type="match status" value="1"/>
</dbReference>
<sequence>MEPFDLPGALRRIRREGDLSQRELAEGCGLSQSAVAQAETGRRDLPVTALARAATLARLRLALLDGDGLEVPPMSGGSVRDLGRRRYPAHLDTRRTAAGISFHEQRRDRPETGYTFTRDRPARDARRDARGTPTDHHPWLPGDTPAERRAARRAEAAQRRREELERRRVAGELPPLTDFTCTCPPDCADGDDGQRPFHTEECPCRCDVD</sequence>
<feature type="compositionally biased region" description="Basic and acidic residues" evidence="1">
    <location>
        <begin position="145"/>
        <end position="169"/>
    </location>
</feature>
<feature type="domain" description="HTH cro/C1-type" evidence="2">
    <location>
        <begin position="10"/>
        <end position="64"/>
    </location>
</feature>
<dbReference type="PROSITE" id="PS50943">
    <property type="entry name" value="HTH_CROC1"/>
    <property type="match status" value="1"/>
</dbReference>
<dbReference type="RefSeq" id="WP_306000706.1">
    <property type="nucleotide sequence ID" value="NZ_JASNFN010000020.1"/>
</dbReference>
<dbReference type="SUPFAM" id="SSF47413">
    <property type="entry name" value="lambda repressor-like DNA-binding domains"/>
    <property type="match status" value="1"/>
</dbReference>
<name>A0ABT9IEX7_9ACTN</name>
<organism evidence="3 4">
    <name type="scientific">Blastococcus carthaginiensis</name>
    <dbReference type="NCBI Taxonomy" id="3050034"/>
    <lineage>
        <taxon>Bacteria</taxon>
        <taxon>Bacillati</taxon>
        <taxon>Actinomycetota</taxon>
        <taxon>Actinomycetes</taxon>
        <taxon>Geodermatophilales</taxon>
        <taxon>Geodermatophilaceae</taxon>
        <taxon>Blastococcus</taxon>
    </lineage>
</organism>
<dbReference type="SMART" id="SM00530">
    <property type="entry name" value="HTH_XRE"/>
    <property type="match status" value="1"/>
</dbReference>
<dbReference type="InterPro" id="IPR001387">
    <property type="entry name" value="Cro/C1-type_HTH"/>
</dbReference>
<dbReference type="Proteomes" id="UP001233673">
    <property type="component" value="Unassembled WGS sequence"/>
</dbReference>
<evidence type="ECO:0000259" key="2">
    <source>
        <dbReference type="PROSITE" id="PS50943"/>
    </source>
</evidence>
<gene>
    <name evidence="3" type="ORF">QOZ88_15860</name>
</gene>
<reference evidence="4" key="1">
    <citation type="submission" date="2023-05" db="EMBL/GenBank/DDBJ databases">
        <title>Draft genome of Pseudofrankia sp. BMG5.37.</title>
        <authorList>
            <person name="Gtari M."/>
            <person name="Ghodhbane F."/>
            <person name="Sbissi I."/>
        </authorList>
    </citation>
    <scope>NUCLEOTIDE SEQUENCE [LARGE SCALE GENOMIC DNA]</scope>
    <source>
        <strain evidence="4">BMG 814</strain>
    </source>
</reference>
<evidence type="ECO:0000256" key="1">
    <source>
        <dbReference type="SAM" id="MobiDB-lite"/>
    </source>
</evidence>
<feature type="compositionally biased region" description="Basic and acidic residues" evidence="1">
    <location>
        <begin position="106"/>
        <end position="138"/>
    </location>
</feature>
<evidence type="ECO:0000313" key="3">
    <source>
        <dbReference type="EMBL" id="MDP5184113.1"/>
    </source>
</evidence>
<dbReference type="InterPro" id="IPR010982">
    <property type="entry name" value="Lambda_DNA-bd_dom_sf"/>
</dbReference>